<dbReference type="KEGG" id="tmn:UCRPA7_3608"/>
<feature type="region of interest" description="Disordered" evidence="1">
    <location>
        <begin position="248"/>
        <end position="267"/>
    </location>
</feature>
<feature type="compositionally biased region" description="Polar residues" evidence="1">
    <location>
        <begin position="519"/>
        <end position="529"/>
    </location>
</feature>
<feature type="region of interest" description="Disordered" evidence="1">
    <location>
        <begin position="468"/>
        <end position="529"/>
    </location>
</feature>
<proteinExistence type="predicted"/>
<dbReference type="GeneID" id="19323971"/>
<feature type="region of interest" description="Disordered" evidence="1">
    <location>
        <begin position="403"/>
        <end position="441"/>
    </location>
</feature>
<dbReference type="AlphaFoldDB" id="R8BNT2"/>
<organism evidence="2 3">
    <name type="scientific">Phaeoacremonium minimum (strain UCR-PA7)</name>
    <name type="common">Esca disease fungus</name>
    <name type="synonym">Togninia minima</name>
    <dbReference type="NCBI Taxonomy" id="1286976"/>
    <lineage>
        <taxon>Eukaryota</taxon>
        <taxon>Fungi</taxon>
        <taxon>Dikarya</taxon>
        <taxon>Ascomycota</taxon>
        <taxon>Pezizomycotina</taxon>
        <taxon>Sordariomycetes</taxon>
        <taxon>Sordariomycetidae</taxon>
        <taxon>Togniniales</taxon>
        <taxon>Togniniaceae</taxon>
        <taxon>Phaeoacremonium</taxon>
    </lineage>
</organism>
<keyword evidence="3" id="KW-1185">Reference proteome</keyword>
<dbReference type="Proteomes" id="UP000014074">
    <property type="component" value="Unassembled WGS sequence"/>
</dbReference>
<dbReference type="GO" id="GO:0016301">
    <property type="term" value="F:kinase activity"/>
    <property type="evidence" value="ECO:0007669"/>
    <property type="project" value="UniProtKB-KW"/>
</dbReference>
<evidence type="ECO:0000256" key="1">
    <source>
        <dbReference type="SAM" id="MobiDB-lite"/>
    </source>
</evidence>
<gene>
    <name evidence="2" type="ORF">UCRPA7_3608</name>
</gene>
<feature type="region of interest" description="Disordered" evidence="1">
    <location>
        <begin position="577"/>
        <end position="620"/>
    </location>
</feature>
<feature type="compositionally biased region" description="Polar residues" evidence="1">
    <location>
        <begin position="485"/>
        <end position="510"/>
    </location>
</feature>
<dbReference type="OrthoDB" id="420046at2759"/>
<dbReference type="eggNOG" id="ENOG502QUMF">
    <property type="taxonomic scope" value="Eukaryota"/>
</dbReference>
<dbReference type="EMBL" id="KB933059">
    <property type="protein sequence ID" value="EOO01007.1"/>
    <property type="molecule type" value="Genomic_DNA"/>
</dbReference>
<sequence>MQSASALEDVAKLVLQRKNDDIDAKYVHFFHEKIPSRQLAESTSLRPLDEVIAERPTDPEPLRTRATVRVFKDDYVGAAGDLTTALQVLRLYRPHKNVSQSQDLQLYDRKNRRQDIILEEDQQPSSLEAQLLFQRAGVYLTMACQHVPDALAEPPLQKDCEAMDQSTANGIIDTDDEPGTPATDVPPVFEMTGEEKAAQKRLLEARKAVKTNAKKALRDYLAFLSNFDYSPNLPIDITEEFTRKVNSAAYGGSRPPRNSSQDVSNGDKPHAVYALSELFSASPPADLPPYPSTDLIIPAPASQSDPTITSSTTTETLTYHPLLTDALHSVLLCHSLIQTSSKELLRHAYMVARLARLADGYPIFQASRSPARSDWMEVLRKSSNWLPLSGTWESLCAPAPLPMFHTSSQSNSSPSPNGTRPAKALPSPDTSPKDNQQLDKERRQHKAILEALEDERVHDEASFRAAINARQKRAESTSSPPTPTISDNGQLDSLLLNPNTEESNALTESPSLLPVVNGESKTATPTNGTTIAIREKESRNGAAVHPMAKRWATNDGREYPILTERAAAVARWVREAPAGAGATGSSGKRKKKPKKAAASLSASTSALEISAVESATEQIT</sequence>
<dbReference type="RefSeq" id="XP_007914365.1">
    <property type="nucleotide sequence ID" value="XM_007916174.1"/>
</dbReference>
<evidence type="ECO:0000313" key="3">
    <source>
        <dbReference type="Proteomes" id="UP000014074"/>
    </source>
</evidence>
<evidence type="ECO:0000313" key="2">
    <source>
        <dbReference type="EMBL" id="EOO01007.1"/>
    </source>
</evidence>
<feature type="compositionally biased region" description="Low complexity" evidence="1">
    <location>
        <begin position="407"/>
        <end position="417"/>
    </location>
</feature>
<reference evidence="3" key="1">
    <citation type="journal article" date="2013" name="Genome Announc.">
        <title>Draft genome sequence of the ascomycete Phaeoacremonium aleophilum strain UCR-PA7, a causal agent of the esca disease complex in grapevines.</title>
        <authorList>
            <person name="Blanco-Ulate B."/>
            <person name="Rolshausen P."/>
            <person name="Cantu D."/>
        </authorList>
    </citation>
    <scope>NUCLEOTIDE SEQUENCE [LARGE SCALE GENOMIC DNA]</scope>
    <source>
        <strain evidence="3">UCR-PA7</strain>
    </source>
</reference>
<feature type="compositionally biased region" description="Low complexity" evidence="1">
    <location>
        <begin position="577"/>
        <end position="586"/>
    </location>
</feature>
<dbReference type="HOGENOM" id="CLU_012587_0_0_1"/>
<feature type="compositionally biased region" description="Low complexity" evidence="1">
    <location>
        <begin position="596"/>
        <end position="611"/>
    </location>
</feature>
<protein>
    <submittedName>
        <fullName evidence="2">Putative histidine kinase group protein</fullName>
    </submittedName>
</protein>
<accession>R8BNT2</accession>
<name>R8BNT2_PHAM7</name>
<keyword evidence="2" id="KW-0808">Transferase</keyword>
<keyword evidence="2" id="KW-0418">Kinase</keyword>